<dbReference type="InterPro" id="IPR014612">
    <property type="entry name" value="Pop7/Rpp20"/>
</dbReference>
<dbReference type="GO" id="GO:0003723">
    <property type="term" value="F:RNA binding"/>
    <property type="evidence" value="ECO:0007669"/>
    <property type="project" value="TreeGrafter"/>
</dbReference>
<feature type="compositionally biased region" description="Low complexity" evidence="4">
    <location>
        <begin position="211"/>
        <end position="221"/>
    </location>
</feature>
<keyword evidence="2" id="KW-0819">tRNA processing</keyword>
<proteinExistence type="predicted"/>
<feature type="compositionally biased region" description="Acidic residues" evidence="4">
    <location>
        <begin position="180"/>
        <end position="198"/>
    </location>
</feature>
<evidence type="ECO:0000313" key="5">
    <source>
        <dbReference type="EMBL" id="KJR86085.1"/>
    </source>
</evidence>
<dbReference type="Gene3D" id="3.30.110.20">
    <property type="entry name" value="Alba-like domain"/>
    <property type="match status" value="1"/>
</dbReference>
<sequence>MATSTTANSEVAPSPADKGQSQGTNQHKSAKGRVITRKRAILGRGQPASAAVRPLGVLFVGTKAPFMSVVKRAIKTLDKGPGGARWSSTKVKTLPERIALAQEAPVHTATTAATGTGTGSSYKAARQREVVILGTSHAISKLALVAAWFQRQQNYVVTVRTRSAVSVDDVYTFVGGEAEVGNDGDDDGGGADADDTDGPIDTMEIDAPARTATTATTTAATQPQKSTRLRNMSCLEVAVRLK</sequence>
<dbReference type="OrthoDB" id="5416589at2759"/>
<protein>
    <submittedName>
        <fullName evidence="5">Uncharacterized protein</fullName>
    </submittedName>
</protein>
<evidence type="ECO:0000256" key="2">
    <source>
        <dbReference type="ARBA" id="ARBA00022694"/>
    </source>
</evidence>
<evidence type="ECO:0000256" key="1">
    <source>
        <dbReference type="ARBA" id="ARBA00004123"/>
    </source>
</evidence>
<dbReference type="PANTHER" id="PTHR28256:SF1">
    <property type="entry name" value="RIBONUCLEASES P_MRP PROTEIN SUBUNIT POP7"/>
    <property type="match status" value="1"/>
</dbReference>
<dbReference type="GO" id="GO:0005655">
    <property type="term" value="C:nucleolar ribonuclease P complex"/>
    <property type="evidence" value="ECO:0007669"/>
    <property type="project" value="InterPro"/>
</dbReference>
<dbReference type="GO" id="GO:0004526">
    <property type="term" value="F:ribonuclease P activity"/>
    <property type="evidence" value="ECO:0007669"/>
    <property type="project" value="TreeGrafter"/>
</dbReference>
<dbReference type="GO" id="GO:0000294">
    <property type="term" value="P:nuclear-transcribed mRNA catabolic process, RNase MRP-dependent"/>
    <property type="evidence" value="ECO:0007669"/>
    <property type="project" value="TreeGrafter"/>
</dbReference>
<dbReference type="AlphaFoldDB" id="A0A0F2MB89"/>
<evidence type="ECO:0000313" key="6">
    <source>
        <dbReference type="Proteomes" id="UP000033710"/>
    </source>
</evidence>
<reference evidence="5 6" key="2">
    <citation type="journal article" date="2015" name="Eukaryot. Cell">
        <title>Asexual propagation of a virulent clone complex in a human and feline outbreak of sporotrichosis.</title>
        <authorList>
            <person name="Teixeira Mde M."/>
            <person name="Rodrigues A.M."/>
            <person name="Tsui C.K."/>
            <person name="de Almeida L.G."/>
            <person name="Van Diepeningen A.D."/>
            <person name="van den Ende B.G."/>
            <person name="Fernandes G.F."/>
            <person name="Kano R."/>
            <person name="Hamelin R.C."/>
            <person name="Lopes-Bezerra L.M."/>
            <person name="Vasconcelos A.T."/>
            <person name="de Hoog S."/>
            <person name="de Camargo Z.P."/>
            <person name="Felipe M.S."/>
        </authorList>
    </citation>
    <scope>NUCLEOTIDE SEQUENCE [LARGE SCALE GENOMIC DNA]</scope>
    <source>
        <strain evidence="5 6">1099-18</strain>
    </source>
</reference>
<gene>
    <name evidence="5" type="ORF">SPSK_11019</name>
</gene>
<feature type="compositionally biased region" description="Polar residues" evidence="4">
    <location>
        <begin position="1"/>
        <end position="11"/>
    </location>
</feature>
<dbReference type="GO" id="GO:0000172">
    <property type="term" value="C:ribonuclease MRP complex"/>
    <property type="evidence" value="ECO:0007669"/>
    <property type="project" value="InterPro"/>
</dbReference>
<dbReference type="RefSeq" id="XP_016588761.1">
    <property type="nucleotide sequence ID" value="XM_016737239.1"/>
</dbReference>
<accession>A0A0F2MB89</accession>
<dbReference type="GO" id="GO:0000171">
    <property type="term" value="F:ribonuclease MRP activity"/>
    <property type="evidence" value="ECO:0007669"/>
    <property type="project" value="TreeGrafter"/>
</dbReference>
<feature type="region of interest" description="Disordered" evidence="4">
    <location>
        <begin position="1"/>
        <end position="37"/>
    </location>
</feature>
<dbReference type="PANTHER" id="PTHR28256">
    <property type="entry name" value="RIBONUCLEASES P/MRP PROTEIN SUBUNIT POP7"/>
    <property type="match status" value="1"/>
</dbReference>
<feature type="compositionally biased region" description="Basic residues" evidence="4">
    <location>
        <begin position="28"/>
        <end position="37"/>
    </location>
</feature>
<keyword evidence="3" id="KW-0539">Nucleus</keyword>
<dbReference type="GeneID" id="27672516"/>
<dbReference type="GO" id="GO:0006364">
    <property type="term" value="P:rRNA processing"/>
    <property type="evidence" value="ECO:0007669"/>
    <property type="project" value="TreeGrafter"/>
</dbReference>
<comment type="caution">
    <text evidence="5">The sequence shown here is derived from an EMBL/GenBank/DDBJ whole genome shotgun (WGS) entry which is preliminary data.</text>
</comment>
<feature type="region of interest" description="Disordered" evidence="4">
    <location>
        <begin position="177"/>
        <end position="227"/>
    </location>
</feature>
<evidence type="ECO:0000256" key="4">
    <source>
        <dbReference type="SAM" id="MobiDB-lite"/>
    </source>
</evidence>
<comment type="subcellular location">
    <subcellularLocation>
        <location evidence="1">Nucleus</location>
    </subcellularLocation>
</comment>
<dbReference type="KEGG" id="ssck:SPSK_11019"/>
<dbReference type="VEuPathDB" id="FungiDB:SPSK_11019"/>
<evidence type="ECO:0000256" key="3">
    <source>
        <dbReference type="ARBA" id="ARBA00023242"/>
    </source>
</evidence>
<dbReference type="Pfam" id="PF12328">
    <property type="entry name" value="Rpp20"/>
    <property type="match status" value="1"/>
</dbReference>
<organism evidence="5 6">
    <name type="scientific">Sporothrix schenckii 1099-18</name>
    <dbReference type="NCBI Taxonomy" id="1397361"/>
    <lineage>
        <taxon>Eukaryota</taxon>
        <taxon>Fungi</taxon>
        <taxon>Dikarya</taxon>
        <taxon>Ascomycota</taxon>
        <taxon>Pezizomycotina</taxon>
        <taxon>Sordariomycetes</taxon>
        <taxon>Sordariomycetidae</taxon>
        <taxon>Ophiostomatales</taxon>
        <taxon>Ophiostomataceae</taxon>
        <taxon>Sporothrix</taxon>
    </lineage>
</organism>
<dbReference type="EMBL" id="AXCR01000006">
    <property type="protein sequence ID" value="KJR86085.1"/>
    <property type="molecule type" value="Genomic_DNA"/>
</dbReference>
<dbReference type="Proteomes" id="UP000033710">
    <property type="component" value="Unassembled WGS sequence"/>
</dbReference>
<name>A0A0F2MB89_SPOSC</name>
<dbReference type="GO" id="GO:0001682">
    <property type="term" value="P:tRNA 5'-leader removal"/>
    <property type="evidence" value="ECO:0007669"/>
    <property type="project" value="InterPro"/>
</dbReference>
<dbReference type="GO" id="GO:0034965">
    <property type="term" value="P:intronic box C/D snoRNA processing"/>
    <property type="evidence" value="ECO:0007669"/>
    <property type="project" value="TreeGrafter"/>
</dbReference>
<dbReference type="InterPro" id="IPR020241">
    <property type="entry name" value="RNase_P/MRP_Pop7_fungi"/>
</dbReference>
<dbReference type="InterPro" id="IPR036882">
    <property type="entry name" value="Alba-like_dom_sf"/>
</dbReference>
<reference evidence="5 6" key="1">
    <citation type="journal article" date="2014" name="BMC Genomics">
        <title>Comparative genomics of the major fungal agents of human and animal Sporotrichosis: Sporothrix schenckii and Sporothrix brasiliensis.</title>
        <authorList>
            <person name="Teixeira M.M."/>
            <person name="de Almeida L.G."/>
            <person name="Kubitschek-Barreira P."/>
            <person name="Alves F.L."/>
            <person name="Kioshima E.S."/>
            <person name="Abadio A.K."/>
            <person name="Fernandes L."/>
            <person name="Derengowski L.S."/>
            <person name="Ferreira K.S."/>
            <person name="Souza R.C."/>
            <person name="Ruiz J.C."/>
            <person name="de Andrade N.C."/>
            <person name="Paes H.C."/>
            <person name="Nicola A.M."/>
            <person name="Albuquerque P."/>
            <person name="Gerber A.L."/>
            <person name="Martins V.P."/>
            <person name="Peconick L.D."/>
            <person name="Neto A.V."/>
            <person name="Chaucanez C.B."/>
            <person name="Silva P.A."/>
            <person name="Cunha O.L."/>
            <person name="de Oliveira F.F."/>
            <person name="dos Santos T.C."/>
            <person name="Barros A.L."/>
            <person name="Soares M.A."/>
            <person name="de Oliveira L.M."/>
            <person name="Marini M.M."/>
            <person name="Villalobos-Duno H."/>
            <person name="Cunha M.M."/>
            <person name="de Hoog S."/>
            <person name="da Silveira J.F."/>
            <person name="Henrissat B."/>
            <person name="Nino-Vega G.A."/>
            <person name="Cisalpino P.S."/>
            <person name="Mora-Montes H.M."/>
            <person name="Almeida S.R."/>
            <person name="Stajich J.E."/>
            <person name="Lopes-Bezerra L.M."/>
            <person name="Vasconcelos A.T."/>
            <person name="Felipe M.S."/>
        </authorList>
    </citation>
    <scope>NUCLEOTIDE SEQUENCE [LARGE SCALE GENOMIC DNA]</scope>
    <source>
        <strain evidence="5 6">1099-18</strain>
    </source>
</reference>